<dbReference type="GO" id="GO:0005524">
    <property type="term" value="F:ATP binding"/>
    <property type="evidence" value="ECO:0007669"/>
    <property type="project" value="UniProtKB-KW"/>
</dbReference>
<name>A0A5P8E8A4_9BACT</name>
<accession>A0A5P8E8A4</accession>
<dbReference type="InterPro" id="IPR041682">
    <property type="entry name" value="AAA_14"/>
</dbReference>
<dbReference type="InterPro" id="IPR027417">
    <property type="entry name" value="P-loop_NTPase"/>
</dbReference>
<protein>
    <submittedName>
        <fullName evidence="3">ATP-binding protein</fullName>
    </submittedName>
</protein>
<gene>
    <name evidence="3" type="ORF">C7Y71_008910</name>
</gene>
<sequence length="423" mass="49331">MYYFQRQKYLDKLVESQGNGLVKIVTGGRRCGKSFLLFDIFHRYLTEHDVDENHIVELSLDDRTNRRLRNPDVLLDYIENRTPADGHTYYVVLDEVQLVDDFVEVLLSLMHKRHLDVYVSGSNSKFLSKDVVTEFRGRGDEIRVWPLSFKEYYEVVGGDRTTAWNDYYTFGGLPQVVQFESATKKIEYLINLYELTYLHDVIERNHLRNPEGLRQLTQILASAVGTSTNPKRICNTFQSVEGKTIISKTIKDYIGHLQDAFLIEEAMRYDVKGRKYIGTETKYYFTDIGLRAAALNYRQQEETHIMENIIYNELRSRGYRVDVGLVETWERDDQGKAVRKRLEVDFVVNQGPDRVYLQSAFRMPTSEKENQEQRPLLGINDSFRKMIVVGDNIMRKINDKGIVTMGLLDFLLDTKSISSLFEK</sequence>
<dbReference type="KEGG" id="alq:C7Y71_008910"/>
<feature type="domain" description="AAA" evidence="1">
    <location>
        <begin position="22"/>
        <end position="152"/>
    </location>
</feature>
<evidence type="ECO:0000313" key="4">
    <source>
        <dbReference type="Proteomes" id="UP000249375"/>
    </source>
</evidence>
<feature type="domain" description="DUF4143" evidence="2">
    <location>
        <begin position="200"/>
        <end position="356"/>
    </location>
</feature>
<evidence type="ECO:0000313" key="3">
    <source>
        <dbReference type="EMBL" id="QFQ13120.1"/>
    </source>
</evidence>
<reference evidence="3 4" key="1">
    <citation type="submission" date="2018-11" db="EMBL/GenBank/DDBJ databases">
        <authorList>
            <person name="Na S.W."/>
            <person name="Baik M."/>
        </authorList>
    </citation>
    <scope>NUCLEOTIDE SEQUENCE [LARGE SCALE GENOMIC DNA]</scope>
    <source>
        <strain evidence="3 4">E39</strain>
    </source>
</reference>
<dbReference type="Proteomes" id="UP000249375">
    <property type="component" value="Chromosome"/>
</dbReference>
<dbReference type="PANTHER" id="PTHR33295">
    <property type="entry name" value="ATPASE"/>
    <property type="match status" value="1"/>
</dbReference>
<proteinExistence type="predicted"/>
<dbReference type="InterPro" id="IPR025420">
    <property type="entry name" value="DUF4143"/>
</dbReference>
<evidence type="ECO:0000259" key="2">
    <source>
        <dbReference type="Pfam" id="PF13635"/>
    </source>
</evidence>
<dbReference type="PANTHER" id="PTHR33295:SF18">
    <property type="entry name" value="AAA+ ATPASE DOMAIN-CONTAINING PROTEIN"/>
    <property type="match status" value="1"/>
</dbReference>
<dbReference type="Pfam" id="PF13635">
    <property type="entry name" value="DUF4143"/>
    <property type="match status" value="1"/>
</dbReference>
<dbReference type="AlphaFoldDB" id="A0A5P8E8A4"/>
<dbReference type="EMBL" id="CP033459">
    <property type="protein sequence ID" value="QFQ13120.1"/>
    <property type="molecule type" value="Genomic_DNA"/>
</dbReference>
<organism evidence="3 4">
    <name type="scientific">Pseudoprevotella muciniphila</name>
    <dbReference type="NCBI Taxonomy" id="2133944"/>
    <lineage>
        <taxon>Bacteria</taxon>
        <taxon>Pseudomonadati</taxon>
        <taxon>Bacteroidota</taxon>
        <taxon>Bacteroidia</taxon>
        <taxon>Bacteroidales</taxon>
        <taxon>Prevotellaceae</taxon>
        <taxon>Pseudoprevotella</taxon>
    </lineage>
</organism>
<dbReference type="OrthoDB" id="9801840at2"/>
<keyword evidence="4" id="KW-1185">Reference proteome</keyword>
<dbReference type="SUPFAM" id="SSF52540">
    <property type="entry name" value="P-loop containing nucleoside triphosphate hydrolases"/>
    <property type="match status" value="1"/>
</dbReference>
<keyword evidence="3" id="KW-0547">Nucleotide-binding</keyword>
<dbReference type="Pfam" id="PF13173">
    <property type="entry name" value="AAA_14"/>
    <property type="match status" value="1"/>
</dbReference>
<evidence type="ECO:0000259" key="1">
    <source>
        <dbReference type="Pfam" id="PF13173"/>
    </source>
</evidence>
<dbReference type="RefSeq" id="WP_111898203.1">
    <property type="nucleotide sequence ID" value="NZ_CP033459.1"/>
</dbReference>
<keyword evidence="3" id="KW-0067">ATP-binding</keyword>